<dbReference type="GO" id="GO:0009165">
    <property type="term" value="P:nucleotide biosynthetic process"/>
    <property type="evidence" value="ECO:0007669"/>
    <property type="project" value="UniProtKB-KW"/>
</dbReference>
<evidence type="ECO:0008006" key="7">
    <source>
        <dbReference type="Google" id="ProtNLM"/>
    </source>
</evidence>
<gene>
    <name evidence="5" type="ORF">A3G90_01405</name>
</gene>
<name>A0A1F6FFT7_9BACT</name>
<keyword evidence="4" id="KW-0418">Kinase</keyword>
<dbReference type="GO" id="GO:0005524">
    <property type="term" value="F:ATP binding"/>
    <property type="evidence" value="ECO:0007669"/>
    <property type="project" value="InterPro"/>
</dbReference>
<reference evidence="5 6" key="1">
    <citation type="journal article" date="2016" name="Nat. Commun.">
        <title>Thousands of microbial genomes shed light on interconnected biogeochemical processes in an aquifer system.</title>
        <authorList>
            <person name="Anantharaman K."/>
            <person name="Brown C.T."/>
            <person name="Hug L.A."/>
            <person name="Sharon I."/>
            <person name="Castelle C.J."/>
            <person name="Probst A.J."/>
            <person name="Thomas B.C."/>
            <person name="Singh A."/>
            <person name="Wilkins M.J."/>
            <person name="Karaoz U."/>
            <person name="Brodie E.L."/>
            <person name="Williams K.H."/>
            <person name="Hubbard S.S."/>
            <person name="Banfield J.F."/>
        </authorList>
    </citation>
    <scope>NUCLEOTIDE SEQUENCE [LARGE SCALE GENOMIC DNA]</scope>
</reference>
<keyword evidence="3" id="KW-0547">Nucleotide-binding</keyword>
<comment type="caution">
    <text evidence="5">The sequence shown here is derived from an EMBL/GenBank/DDBJ whole genome shotgun (WGS) entry which is preliminary data.</text>
</comment>
<evidence type="ECO:0000256" key="1">
    <source>
        <dbReference type="ARBA" id="ARBA00022679"/>
    </source>
</evidence>
<evidence type="ECO:0000313" key="6">
    <source>
        <dbReference type="Proteomes" id="UP000177325"/>
    </source>
</evidence>
<dbReference type="AlphaFoldDB" id="A0A1F6FFT7"/>
<keyword evidence="1" id="KW-0808">Transferase</keyword>
<proteinExistence type="predicted"/>
<evidence type="ECO:0000313" key="5">
    <source>
        <dbReference type="EMBL" id="OGG84724.1"/>
    </source>
</evidence>
<dbReference type="EMBL" id="MFMM01000001">
    <property type="protein sequence ID" value="OGG84724.1"/>
    <property type="molecule type" value="Genomic_DNA"/>
</dbReference>
<sequence length="177" mass="20284">MGKIASGKGTQANAILSHFGGVMYSNGNKVRETAQLPSVFGKKMKEMYEGGYLIPEWIASYWMTHALVSQFEHERVVFEAVAKKPNEAELFHEMHEWLGRHYVVFNLEISDDEVRARSAARARDIVDTPKSVEKRLEEYHTYTERSVEFFRTQGTLIDIDGSATPEEVQAKIFTYLM</sequence>
<dbReference type="SUPFAM" id="SSF52540">
    <property type="entry name" value="P-loop containing nucleoside triphosphate hydrolases"/>
    <property type="match status" value="1"/>
</dbReference>
<evidence type="ECO:0000256" key="2">
    <source>
        <dbReference type="ARBA" id="ARBA00022727"/>
    </source>
</evidence>
<evidence type="ECO:0000256" key="3">
    <source>
        <dbReference type="ARBA" id="ARBA00022741"/>
    </source>
</evidence>
<accession>A0A1F6FFT7</accession>
<dbReference type="Gene3D" id="3.40.50.300">
    <property type="entry name" value="P-loop containing nucleotide triphosphate hydrolases"/>
    <property type="match status" value="1"/>
</dbReference>
<keyword evidence="2" id="KW-0545">Nucleotide biosynthesis</keyword>
<dbReference type="Proteomes" id="UP000177325">
    <property type="component" value="Unassembled WGS sequence"/>
</dbReference>
<dbReference type="STRING" id="1798525.A3G90_01405"/>
<organism evidence="5 6">
    <name type="scientific">Candidatus Kaiserbacteria bacterium RIFCSPLOWO2_12_FULL_45_26</name>
    <dbReference type="NCBI Taxonomy" id="1798525"/>
    <lineage>
        <taxon>Bacteria</taxon>
        <taxon>Candidatus Kaiseribacteriota</taxon>
    </lineage>
</organism>
<dbReference type="InterPro" id="IPR027417">
    <property type="entry name" value="P-loop_NTPase"/>
</dbReference>
<dbReference type="GO" id="GO:0019205">
    <property type="term" value="F:nucleobase-containing compound kinase activity"/>
    <property type="evidence" value="ECO:0007669"/>
    <property type="project" value="InterPro"/>
</dbReference>
<protein>
    <recommendedName>
        <fullName evidence="7">Adenylate kinase</fullName>
    </recommendedName>
</protein>
<dbReference type="Pfam" id="PF00406">
    <property type="entry name" value="ADK"/>
    <property type="match status" value="1"/>
</dbReference>
<dbReference type="PANTHER" id="PTHR23359">
    <property type="entry name" value="NUCLEOTIDE KINASE"/>
    <property type="match status" value="1"/>
</dbReference>
<evidence type="ECO:0000256" key="4">
    <source>
        <dbReference type="ARBA" id="ARBA00022777"/>
    </source>
</evidence>
<dbReference type="InterPro" id="IPR000850">
    <property type="entry name" value="Adenylat/UMP-CMP_kin"/>
</dbReference>